<dbReference type="Proteomes" id="UP000614811">
    <property type="component" value="Unassembled WGS sequence"/>
</dbReference>
<feature type="transmembrane region" description="Helical" evidence="1">
    <location>
        <begin position="149"/>
        <end position="171"/>
    </location>
</feature>
<name>A0A918RKX5_9GAMM</name>
<proteinExistence type="predicted"/>
<comment type="caution">
    <text evidence="2">The sequence shown here is derived from an EMBL/GenBank/DDBJ whole genome shotgun (WGS) entry which is preliminary data.</text>
</comment>
<dbReference type="InterPro" id="IPR005625">
    <property type="entry name" value="PepSY-ass_TM"/>
</dbReference>
<evidence type="ECO:0000313" key="3">
    <source>
        <dbReference type="Proteomes" id="UP000614811"/>
    </source>
</evidence>
<evidence type="ECO:0008006" key="4">
    <source>
        <dbReference type="Google" id="ProtNLM"/>
    </source>
</evidence>
<dbReference type="PANTHER" id="PTHR34219">
    <property type="entry name" value="IRON-REGULATED INNER MEMBRANE PROTEIN-RELATED"/>
    <property type="match status" value="1"/>
</dbReference>
<keyword evidence="1" id="KW-0812">Transmembrane</keyword>
<evidence type="ECO:0000313" key="2">
    <source>
        <dbReference type="EMBL" id="GHA00457.1"/>
    </source>
</evidence>
<dbReference type="Pfam" id="PF03929">
    <property type="entry name" value="PepSY_TM"/>
    <property type="match status" value="1"/>
</dbReference>
<gene>
    <name evidence="2" type="ORF">GCM10008090_06550</name>
</gene>
<keyword evidence="1" id="KW-1133">Transmembrane helix</keyword>
<feature type="transmembrane region" description="Helical" evidence="1">
    <location>
        <begin position="339"/>
        <end position="360"/>
    </location>
</feature>
<keyword evidence="1" id="KW-0472">Membrane</keyword>
<reference evidence="2" key="1">
    <citation type="journal article" date="2014" name="Int. J. Syst. Evol. Microbiol.">
        <title>Complete genome sequence of Corynebacterium casei LMG S-19264T (=DSM 44701T), isolated from a smear-ripened cheese.</title>
        <authorList>
            <consortium name="US DOE Joint Genome Institute (JGI-PGF)"/>
            <person name="Walter F."/>
            <person name="Albersmeier A."/>
            <person name="Kalinowski J."/>
            <person name="Ruckert C."/>
        </authorList>
    </citation>
    <scope>NUCLEOTIDE SEQUENCE</scope>
    <source>
        <strain evidence="2">KCTC 12711</strain>
    </source>
</reference>
<protein>
    <recommendedName>
        <fullName evidence="4">PepSY domain-containing protein</fullName>
    </recommendedName>
</protein>
<dbReference type="PANTHER" id="PTHR34219:SF8">
    <property type="entry name" value="PEPSY DOMAIN-CONTAINING PROTEIN"/>
    <property type="match status" value="1"/>
</dbReference>
<evidence type="ECO:0000256" key="1">
    <source>
        <dbReference type="SAM" id="Phobius"/>
    </source>
</evidence>
<feature type="transmembrane region" description="Helical" evidence="1">
    <location>
        <begin position="12"/>
        <end position="32"/>
    </location>
</feature>
<keyword evidence="3" id="KW-1185">Reference proteome</keyword>
<organism evidence="2 3">
    <name type="scientific">Arenicella chitinivorans</name>
    <dbReference type="NCBI Taxonomy" id="1329800"/>
    <lineage>
        <taxon>Bacteria</taxon>
        <taxon>Pseudomonadati</taxon>
        <taxon>Pseudomonadota</taxon>
        <taxon>Gammaproteobacteria</taxon>
        <taxon>Arenicellales</taxon>
        <taxon>Arenicellaceae</taxon>
        <taxon>Arenicella</taxon>
    </lineage>
</organism>
<sequence>MRRTLFKLHSYLALIALIPLVIVSLTGSILVFKTEIDQFLMPNAAALPYHQQSGVIFSRKNHNELQSNIEQAFPEYILGAWEVFTDGKQADRVYLVKKNTDDWFKVYFDPHANQVLSAPVSTTSNLTDWLLNLHYTFLLNGLGDEHSQWGTIIGLVAALILTFLGISGLIIHRKFWLNLFSLRWHKSLRVFSGDLHRLIGAWASPVILILGITGIYFNALEYYHEVFEHPSDEHYYPTAALYDPSIDFQSLIDDSRSQLDAFTPTYLLYPYEPEVHFTVFGHQPSVNPFASDYSSTVTYDRESGVLMAAIDGRDANAVIKVTDSFRELHFGSFGGLFSKLLWCILGLSPLILGITGVYIWSHRRSKKKRSAMAYATS</sequence>
<dbReference type="RefSeq" id="WP_189398562.1">
    <property type="nucleotide sequence ID" value="NZ_BMXA01000001.1"/>
</dbReference>
<feature type="transmembrane region" description="Helical" evidence="1">
    <location>
        <begin position="198"/>
        <end position="217"/>
    </location>
</feature>
<accession>A0A918RKX5</accession>
<dbReference type="EMBL" id="BMXA01000001">
    <property type="protein sequence ID" value="GHA00457.1"/>
    <property type="molecule type" value="Genomic_DNA"/>
</dbReference>
<dbReference type="AlphaFoldDB" id="A0A918RKX5"/>
<reference evidence="2" key="2">
    <citation type="submission" date="2020-09" db="EMBL/GenBank/DDBJ databases">
        <authorList>
            <person name="Sun Q."/>
            <person name="Kim S."/>
        </authorList>
    </citation>
    <scope>NUCLEOTIDE SEQUENCE</scope>
    <source>
        <strain evidence="2">KCTC 12711</strain>
    </source>
</reference>